<accession>A0A9X2JEL4</accession>
<feature type="signal peptide" evidence="1">
    <location>
        <begin position="1"/>
        <end position="16"/>
    </location>
</feature>
<organism evidence="2 3">
    <name type="scientific">Solitalea agri</name>
    <dbReference type="NCBI Taxonomy" id="2953739"/>
    <lineage>
        <taxon>Bacteria</taxon>
        <taxon>Pseudomonadati</taxon>
        <taxon>Bacteroidota</taxon>
        <taxon>Sphingobacteriia</taxon>
        <taxon>Sphingobacteriales</taxon>
        <taxon>Sphingobacteriaceae</taxon>
        <taxon>Solitalea</taxon>
    </lineage>
</organism>
<dbReference type="AlphaFoldDB" id="A0A9X2JEL4"/>
<dbReference type="Proteomes" id="UP001155182">
    <property type="component" value="Unassembled WGS sequence"/>
</dbReference>
<gene>
    <name evidence="2" type="ORF">NF867_14480</name>
</gene>
<proteinExistence type="predicted"/>
<evidence type="ECO:0000256" key="1">
    <source>
        <dbReference type="SAM" id="SignalP"/>
    </source>
</evidence>
<keyword evidence="1" id="KW-0732">Signal</keyword>
<dbReference type="EMBL" id="JAMWYS010000052">
    <property type="protein sequence ID" value="MCO4294070.1"/>
    <property type="molecule type" value="Genomic_DNA"/>
</dbReference>
<feature type="chain" id="PRO_5040786745" description="SH3b domain-containing protein" evidence="1">
    <location>
        <begin position="17"/>
        <end position="224"/>
    </location>
</feature>
<dbReference type="RefSeq" id="WP_252588941.1">
    <property type="nucleotide sequence ID" value="NZ_JAMWYS010000052.1"/>
</dbReference>
<keyword evidence="3" id="KW-1185">Reference proteome</keyword>
<reference evidence="2" key="1">
    <citation type="submission" date="2022-06" db="EMBL/GenBank/DDBJ databases">
        <title>Solitalea sp. MAHUQ-68 isolated from rhizospheric soil.</title>
        <authorList>
            <person name="Huq M.A."/>
        </authorList>
    </citation>
    <scope>NUCLEOTIDE SEQUENCE</scope>
    <source>
        <strain evidence="2">MAHUQ-68</strain>
    </source>
</reference>
<evidence type="ECO:0000313" key="2">
    <source>
        <dbReference type="EMBL" id="MCO4294070.1"/>
    </source>
</evidence>
<evidence type="ECO:0000313" key="3">
    <source>
        <dbReference type="Proteomes" id="UP001155182"/>
    </source>
</evidence>
<comment type="caution">
    <text evidence="2">The sequence shown here is derived from an EMBL/GenBank/DDBJ whole genome shotgun (WGS) entry which is preliminary data.</text>
</comment>
<protein>
    <recommendedName>
        <fullName evidence="4">SH3b domain-containing protein</fullName>
    </recommendedName>
</protein>
<sequence length="224" mass="25869">MRILILFMLACLTLQAQCQVAIIQDNDGFTNVRSKPNANSEIVYKISVNEVFWYNSEDDDFQKSEWVEVYVLKNKYSFNSIQSETVNGFIHKSRLLPLDKLKIYKASDFNFEYVIQPFKTQNHIIDRDKSQWVSAIDGRHAWGTDGGLPRKEVIKINLTIQGKIIQVSSAFFCDIYECENSFNVYKNGETYFVYQHNSDGAGGYELVWVFTKDGLKQRLVGSII</sequence>
<name>A0A9X2JEL4_9SPHI</name>
<evidence type="ECO:0008006" key="4">
    <source>
        <dbReference type="Google" id="ProtNLM"/>
    </source>
</evidence>